<dbReference type="PANTHER" id="PTHR31061:SF24">
    <property type="entry name" value="LD22376P"/>
    <property type="match status" value="1"/>
</dbReference>
<dbReference type="OrthoDB" id="9788724at2"/>
<feature type="transmembrane region" description="Helical" evidence="1">
    <location>
        <begin position="144"/>
        <end position="163"/>
    </location>
</feature>
<dbReference type="InterPro" id="IPR002656">
    <property type="entry name" value="Acyl_transf_3_dom"/>
</dbReference>
<accession>A0A3B7N0L5</accession>
<feature type="transmembrane region" description="Helical" evidence="1">
    <location>
        <begin position="12"/>
        <end position="31"/>
    </location>
</feature>
<protein>
    <submittedName>
        <fullName evidence="3">DUF5009 domain-containing protein</fullName>
    </submittedName>
</protein>
<feature type="domain" description="Acyltransferase 3" evidence="2">
    <location>
        <begin position="9"/>
        <end position="363"/>
    </location>
</feature>
<sequence>MTATNERFLSLDIFRGLTICFMIIVNSAGWGAPSYAPLDHAAWFGFTPTDLVFPSFLFAVGNALSFSKTKYTSDAAFLSKVFKRTLIIFLLGYLMYWFPFFHRTADGSWAFNPISHTRILGVLQRIALCYCIAALLIHYMQGKGLIAISIAFLLGYWALLYLFGEPGQELTRLGNAGTKLDVLLLGNDHLYHEGGGPVAFDPEGILSTLPAVVNVIGGYLAGIFIQQKGKSFETIARLLIAAAVLLFIALFWAQFFPLAKKLWTSTFVLLTVGLDLVILSLLIYAIEIKHWKRGTGFFLVFGKNPLAIYLLSELLFVTFLMIMVQPHTSFYQWVNQFFFQKLLPGPLGSLAFAVSFMLLCWLVGYWLHKRKIYIKI</sequence>
<reference evidence="3 4" key="1">
    <citation type="submission" date="2018-09" db="EMBL/GenBank/DDBJ databases">
        <title>Genome sequencing of strain 6GH32-13.</title>
        <authorList>
            <person name="Weon H.-Y."/>
            <person name="Heo J."/>
            <person name="Kwon S.-W."/>
        </authorList>
    </citation>
    <scope>NUCLEOTIDE SEQUENCE [LARGE SCALE GENOMIC DNA]</scope>
    <source>
        <strain evidence="3 4">5GH32-13</strain>
    </source>
</reference>
<feature type="transmembrane region" description="Helical" evidence="1">
    <location>
        <begin position="81"/>
        <end position="99"/>
    </location>
</feature>
<evidence type="ECO:0000313" key="3">
    <source>
        <dbReference type="EMBL" id="AXY75971.1"/>
    </source>
</evidence>
<dbReference type="GO" id="GO:0016747">
    <property type="term" value="F:acyltransferase activity, transferring groups other than amino-acyl groups"/>
    <property type="evidence" value="ECO:0007669"/>
    <property type="project" value="InterPro"/>
</dbReference>
<evidence type="ECO:0000256" key="1">
    <source>
        <dbReference type="SAM" id="Phobius"/>
    </source>
</evidence>
<dbReference type="RefSeq" id="WP_119051850.1">
    <property type="nucleotide sequence ID" value="NZ_CP032157.1"/>
</dbReference>
<name>A0A3B7N0L5_9BACT</name>
<feature type="transmembrane region" description="Helical" evidence="1">
    <location>
        <begin position="205"/>
        <end position="225"/>
    </location>
</feature>
<feature type="transmembrane region" description="Helical" evidence="1">
    <location>
        <begin position="306"/>
        <end position="327"/>
    </location>
</feature>
<feature type="transmembrane region" description="Helical" evidence="1">
    <location>
        <begin position="119"/>
        <end position="137"/>
    </location>
</feature>
<dbReference type="AlphaFoldDB" id="A0A3B7N0L5"/>
<keyword evidence="1" id="KW-1133">Transmembrane helix</keyword>
<dbReference type="PANTHER" id="PTHR31061">
    <property type="entry name" value="LD22376P"/>
    <property type="match status" value="1"/>
</dbReference>
<gene>
    <name evidence="3" type="ORF">D3H65_19165</name>
</gene>
<dbReference type="EMBL" id="CP032157">
    <property type="protein sequence ID" value="AXY75971.1"/>
    <property type="molecule type" value="Genomic_DNA"/>
</dbReference>
<feature type="transmembrane region" description="Helical" evidence="1">
    <location>
        <begin position="51"/>
        <end position="69"/>
    </location>
</feature>
<feature type="transmembrane region" description="Helical" evidence="1">
    <location>
        <begin position="262"/>
        <end position="286"/>
    </location>
</feature>
<organism evidence="3 4">
    <name type="scientific">Paraflavitalea soli</name>
    <dbReference type="NCBI Taxonomy" id="2315862"/>
    <lineage>
        <taxon>Bacteria</taxon>
        <taxon>Pseudomonadati</taxon>
        <taxon>Bacteroidota</taxon>
        <taxon>Chitinophagia</taxon>
        <taxon>Chitinophagales</taxon>
        <taxon>Chitinophagaceae</taxon>
        <taxon>Paraflavitalea</taxon>
    </lineage>
</organism>
<dbReference type="Pfam" id="PF01757">
    <property type="entry name" value="Acyl_transf_3"/>
    <property type="match status" value="1"/>
</dbReference>
<proteinExistence type="predicted"/>
<dbReference type="KEGG" id="pseg:D3H65_19165"/>
<evidence type="ECO:0000313" key="4">
    <source>
        <dbReference type="Proteomes" id="UP000263900"/>
    </source>
</evidence>
<feature type="transmembrane region" description="Helical" evidence="1">
    <location>
        <begin position="237"/>
        <end position="256"/>
    </location>
</feature>
<evidence type="ECO:0000259" key="2">
    <source>
        <dbReference type="Pfam" id="PF01757"/>
    </source>
</evidence>
<keyword evidence="4" id="KW-1185">Reference proteome</keyword>
<keyword evidence="1" id="KW-0472">Membrane</keyword>
<keyword evidence="1" id="KW-0812">Transmembrane</keyword>
<feature type="transmembrane region" description="Helical" evidence="1">
    <location>
        <begin position="347"/>
        <end position="367"/>
    </location>
</feature>
<dbReference type="Proteomes" id="UP000263900">
    <property type="component" value="Chromosome"/>
</dbReference>